<comment type="caution">
    <text evidence="1">The sequence shown here is derived from an EMBL/GenBank/DDBJ whole genome shotgun (WGS) entry which is preliminary data.</text>
</comment>
<protein>
    <recommendedName>
        <fullName evidence="3">Vgr related protein</fullName>
    </recommendedName>
</protein>
<gene>
    <name evidence="1" type="ORF">B7Y86_09275</name>
</gene>
<dbReference type="AlphaFoldDB" id="A0A258HJZ8"/>
<name>A0A258HJZ8_9CAUL</name>
<proteinExistence type="predicted"/>
<sequence length="164" mass="18283">MGRRLGELRYAVIRGLTEAERRLARGEFGDALDFDRIRLLPTPWPFERAFVPGRWFGRDWILWPGRSLPGDFAVAPVALQAVLIHELVHVWQAQAGMNLLAAKIRAGDGPSAYGYPEAPCGWDALNIEQQAMAVEHRFRAARGHRVPDEASLYAGLCPIGRARA</sequence>
<evidence type="ECO:0008006" key="3">
    <source>
        <dbReference type="Google" id="ProtNLM"/>
    </source>
</evidence>
<reference evidence="1 2" key="1">
    <citation type="submission" date="2017-03" db="EMBL/GenBank/DDBJ databases">
        <title>Lifting the veil on microbial sulfur biogeochemistry in mining wastewaters.</title>
        <authorList>
            <person name="Kantor R.S."/>
            <person name="Colenbrander Nelson T."/>
            <person name="Marshall S."/>
            <person name="Bennett D."/>
            <person name="Apte S."/>
            <person name="Camacho D."/>
            <person name="Thomas B.C."/>
            <person name="Warren L.A."/>
            <person name="Banfield J.F."/>
        </authorList>
    </citation>
    <scope>NUCLEOTIDE SEQUENCE [LARGE SCALE GENOMIC DNA]</scope>
    <source>
        <strain evidence="1">32-68-21</strain>
    </source>
</reference>
<organism evidence="1 2">
    <name type="scientific">Brevundimonas subvibrioides</name>
    <dbReference type="NCBI Taxonomy" id="74313"/>
    <lineage>
        <taxon>Bacteria</taxon>
        <taxon>Pseudomonadati</taxon>
        <taxon>Pseudomonadota</taxon>
        <taxon>Alphaproteobacteria</taxon>
        <taxon>Caulobacterales</taxon>
        <taxon>Caulobacteraceae</taxon>
        <taxon>Brevundimonas</taxon>
    </lineage>
</organism>
<dbReference type="Proteomes" id="UP000216147">
    <property type="component" value="Unassembled WGS sequence"/>
</dbReference>
<dbReference type="EMBL" id="NCEQ01000007">
    <property type="protein sequence ID" value="OYX56927.1"/>
    <property type="molecule type" value="Genomic_DNA"/>
</dbReference>
<accession>A0A258HJZ8</accession>
<evidence type="ECO:0000313" key="2">
    <source>
        <dbReference type="Proteomes" id="UP000216147"/>
    </source>
</evidence>
<evidence type="ECO:0000313" key="1">
    <source>
        <dbReference type="EMBL" id="OYX56927.1"/>
    </source>
</evidence>